<comment type="caution">
    <text evidence="3">The sequence shown here is derived from an EMBL/GenBank/DDBJ whole genome shotgun (WGS) entry which is preliminary data.</text>
</comment>
<keyword evidence="2" id="KW-0812">Transmembrane</keyword>
<dbReference type="Proteomes" id="UP000034516">
    <property type="component" value="Unassembled WGS sequence"/>
</dbReference>
<feature type="transmembrane region" description="Helical" evidence="2">
    <location>
        <begin position="335"/>
        <end position="354"/>
    </location>
</feature>
<keyword evidence="1" id="KW-0175">Coiled coil</keyword>
<dbReference type="AlphaFoldDB" id="A0A0G0Z1A5"/>
<evidence type="ECO:0000256" key="2">
    <source>
        <dbReference type="SAM" id="Phobius"/>
    </source>
</evidence>
<keyword evidence="2" id="KW-0472">Membrane</keyword>
<proteinExistence type="predicted"/>
<dbReference type="InterPro" id="IPR036457">
    <property type="entry name" value="PPM-type-like_dom_sf"/>
</dbReference>
<feature type="coiled-coil region" evidence="1">
    <location>
        <begin position="356"/>
        <end position="383"/>
    </location>
</feature>
<dbReference type="SUPFAM" id="SSF101898">
    <property type="entry name" value="NHL repeat"/>
    <property type="match status" value="1"/>
</dbReference>
<dbReference type="EMBL" id="LCCW01000011">
    <property type="protein sequence ID" value="KKS42560.1"/>
    <property type="molecule type" value="Genomic_DNA"/>
</dbReference>
<sequence length="687" mass="77140">MNYQLKADKLTVKNTKGNNQSYSYLAPLNLAEESGLGQLFIIAEIRSKEKKVPAILEQIVQELSEYYYHSPTKNAEAALETTCQYFNENIADISQKNWQWLKEKISTIIATVQDDCLSLSNYNNIKIWLVREGKVHDISGADNNGKKTAAAKKILSQIITGQLENNDILLLSNATIFNYFSEEKIKKTITTLAPTQACAFLKNTLLDYKVTADFSTIIVKFVSYKKNEREAMETAHINILQNAEMEDRLNQKGGWRLTGLVKDALSKIKISLGSKTERAKTAITKNVLAKIKKNQDKTQQKKTATDWRSKLGFSGSQTAVPTNWLKKLRLREYRLIIFIIIVAIIFAGSLKIIGDKKTERAQSQKIETAIADLKDKLNSVEAAMIYKDEAKAEQLLAEAKNLLANFTYKQNNSGADYEQLVKQAAEMTNKVYKLERIKNEGYFSKLPETVVPTGNLVWSDNFLYFVSGATAYKINGNDGVVNQAVVLSGPINKIMAPDNKQLIFYGNGNEIFFWNKKQTTVQKKILTIPDNDKAVDAAIYSQKFYLLGEKNIYNYNYSNGDYGNGVKWLKEETSIAGNTAIAVDGNVWLSAAGGEINRLFKGKKEKFTLSGLYEPISQATIIYAKDGLNNLYLLDKEKNRITVANKQGKVTRQILGDNLDKIVALAPSDNEKELYILTAKGVYKFGL</sequence>
<reference evidence="3 4" key="1">
    <citation type="journal article" date="2015" name="Nature">
        <title>rRNA introns, odd ribosomes, and small enigmatic genomes across a large radiation of phyla.</title>
        <authorList>
            <person name="Brown C.T."/>
            <person name="Hug L.A."/>
            <person name="Thomas B.C."/>
            <person name="Sharon I."/>
            <person name="Castelle C.J."/>
            <person name="Singh A."/>
            <person name="Wilkins M.J."/>
            <person name="Williams K.H."/>
            <person name="Banfield J.F."/>
        </authorList>
    </citation>
    <scope>NUCLEOTIDE SEQUENCE [LARGE SCALE GENOMIC DNA]</scope>
</reference>
<evidence type="ECO:0000313" key="4">
    <source>
        <dbReference type="Proteomes" id="UP000034516"/>
    </source>
</evidence>
<dbReference type="SUPFAM" id="SSF81606">
    <property type="entry name" value="PP2C-like"/>
    <property type="match status" value="1"/>
</dbReference>
<evidence type="ECO:0000256" key="1">
    <source>
        <dbReference type="SAM" id="Coils"/>
    </source>
</evidence>
<gene>
    <name evidence="3" type="ORF">UV02_C0011G0008</name>
</gene>
<organism evidence="3 4">
    <name type="scientific">Candidatus Kuenenbacteria bacterium GW2011_GWA2_42_15</name>
    <dbReference type="NCBI Taxonomy" id="1618677"/>
    <lineage>
        <taxon>Bacteria</taxon>
        <taxon>Candidatus Kueneniibacteriota</taxon>
    </lineage>
</organism>
<name>A0A0G0Z1A5_9BACT</name>
<keyword evidence="2" id="KW-1133">Transmembrane helix</keyword>
<protein>
    <submittedName>
        <fullName evidence="3">Uncharacterized protein</fullName>
    </submittedName>
</protein>
<accession>A0A0G0Z1A5</accession>
<evidence type="ECO:0000313" key="3">
    <source>
        <dbReference type="EMBL" id="KKS42560.1"/>
    </source>
</evidence>